<evidence type="ECO:0000256" key="1">
    <source>
        <dbReference type="ARBA" id="ARBA00004651"/>
    </source>
</evidence>
<evidence type="ECO:0000256" key="4">
    <source>
        <dbReference type="SAM" id="Phobius"/>
    </source>
</evidence>
<feature type="transmembrane region" description="Helical" evidence="4">
    <location>
        <begin position="154"/>
        <end position="174"/>
    </location>
</feature>
<evidence type="ECO:0000313" key="6">
    <source>
        <dbReference type="Proteomes" id="UP001140949"/>
    </source>
</evidence>
<dbReference type="EMBL" id="JANAVB010000376">
    <property type="protein sequence ID" value="KAJ6853847.1"/>
    <property type="molecule type" value="Genomic_DNA"/>
</dbReference>
<accession>A0AAX6IM61</accession>
<reference evidence="5" key="1">
    <citation type="journal article" date="2023" name="GigaByte">
        <title>Genome assembly of the bearded iris, Iris pallida Lam.</title>
        <authorList>
            <person name="Bruccoleri R.E."/>
            <person name="Oakeley E.J."/>
            <person name="Faust A.M.E."/>
            <person name="Altorfer M."/>
            <person name="Dessus-Babus S."/>
            <person name="Burckhardt D."/>
            <person name="Oertli M."/>
            <person name="Naumann U."/>
            <person name="Petersen F."/>
            <person name="Wong J."/>
        </authorList>
    </citation>
    <scope>NUCLEOTIDE SEQUENCE</scope>
    <source>
        <strain evidence="5">GSM-AAB239-AS_SAM_17_03QT</strain>
    </source>
</reference>
<protein>
    <submittedName>
        <fullName evidence="5">Polyamine transporter</fullName>
    </submittedName>
</protein>
<feature type="transmembrane region" description="Helical" evidence="4">
    <location>
        <begin position="89"/>
        <end position="109"/>
    </location>
</feature>
<evidence type="ECO:0000256" key="3">
    <source>
        <dbReference type="ARBA" id="ARBA00022475"/>
    </source>
</evidence>
<dbReference type="Proteomes" id="UP001140949">
    <property type="component" value="Unassembled WGS sequence"/>
</dbReference>
<sequence>MDRRLFFRYCKSSWWCLVEMVDSGAAAFSNMGMFVTEMSSDSYQLLGMAERGMLPEFFATRSRYGTPLVGILFSASGVILLSWMSFQEIVAAENFLYCIGMLLEFVAFIKLRIEYPMASRPYRIPLGTTGGILMLIPPTILICVVLALASFRVLVVSIGAMLIGFILEPCLKYVERKRWVRFSITPELPDFGSEAPIG</sequence>
<dbReference type="GO" id="GO:0005886">
    <property type="term" value="C:plasma membrane"/>
    <property type="evidence" value="ECO:0007669"/>
    <property type="project" value="UniProtKB-SubCell"/>
</dbReference>
<dbReference type="AlphaFoldDB" id="A0AAX6IM61"/>
<keyword evidence="4" id="KW-0472">Membrane</keyword>
<keyword evidence="4" id="KW-1133">Transmembrane helix</keyword>
<reference evidence="5" key="2">
    <citation type="submission" date="2023-04" db="EMBL/GenBank/DDBJ databases">
        <authorList>
            <person name="Bruccoleri R.E."/>
            <person name="Oakeley E.J."/>
            <person name="Faust A.-M."/>
            <person name="Dessus-Babus S."/>
            <person name="Altorfer M."/>
            <person name="Burckhardt D."/>
            <person name="Oertli M."/>
            <person name="Naumann U."/>
            <person name="Petersen F."/>
            <person name="Wong J."/>
        </authorList>
    </citation>
    <scope>NUCLEOTIDE SEQUENCE</scope>
    <source>
        <strain evidence="5">GSM-AAB239-AS_SAM_17_03QT</strain>
        <tissue evidence="5">Leaf</tissue>
    </source>
</reference>
<keyword evidence="6" id="KW-1185">Reference proteome</keyword>
<gene>
    <name evidence="5" type="ORF">M6B38_113140</name>
</gene>
<dbReference type="InterPro" id="IPR044566">
    <property type="entry name" value="RMV1-like"/>
</dbReference>
<name>A0AAX6IM61_IRIPA</name>
<keyword evidence="2" id="KW-0813">Transport</keyword>
<dbReference type="PANTHER" id="PTHR45826">
    <property type="entry name" value="POLYAMINE TRANSPORTER PUT1"/>
    <property type="match status" value="1"/>
</dbReference>
<dbReference type="Gene3D" id="1.20.1740.10">
    <property type="entry name" value="Amino acid/polyamine transporter I"/>
    <property type="match status" value="1"/>
</dbReference>
<feature type="transmembrane region" description="Helical" evidence="4">
    <location>
        <begin position="64"/>
        <end position="83"/>
    </location>
</feature>
<dbReference type="GO" id="GO:0022857">
    <property type="term" value="F:transmembrane transporter activity"/>
    <property type="evidence" value="ECO:0007669"/>
    <property type="project" value="InterPro"/>
</dbReference>
<organism evidence="5 6">
    <name type="scientific">Iris pallida</name>
    <name type="common">Sweet iris</name>
    <dbReference type="NCBI Taxonomy" id="29817"/>
    <lineage>
        <taxon>Eukaryota</taxon>
        <taxon>Viridiplantae</taxon>
        <taxon>Streptophyta</taxon>
        <taxon>Embryophyta</taxon>
        <taxon>Tracheophyta</taxon>
        <taxon>Spermatophyta</taxon>
        <taxon>Magnoliopsida</taxon>
        <taxon>Liliopsida</taxon>
        <taxon>Asparagales</taxon>
        <taxon>Iridaceae</taxon>
        <taxon>Iridoideae</taxon>
        <taxon>Irideae</taxon>
        <taxon>Iris</taxon>
    </lineage>
</organism>
<comment type="subcellular location">
    <subcellularLocation>
        <location evidence="1">Cell membrane</location>
        <topology evidence="1">Multi-pass membrane protein</topology>
    </subcellularLocation>
</comment>
<evidence type="ECO:0000256" key="2">
    <source>
        <dbReference type="ARBA" id="ARBA00022448"/>
    </source>
</evidence>
<keyword evidence="3" id="KW-1003">Cell membrane</keyword>
<dbReference type="PANTHER" id="PTHR45826:SF2">
    <property type="entry name" value="AMINO ACID TRANSPORTER"/>
    <property type="match status" value="1"/>
</dbReference>
<evidence type="ECO:0000313" key="5">
    <source>
        <dbReference type="EMBL" id="KAJ6853847.1"/>
    </source>
</evidence>
<comment type="caution">
    <text evidence="5">The sequence shown here is derived from an EMBL/GenBank/DDBJ whole genome shotgun (WGS) entry which is preliminary data.</text>
</comment>
<feature type="transmembrane region" description="Helical" evidence="4">
    <location>
        <begin position="130"/>
        <end position="148"/>
    </location>
</feature>
<proteinExistence type="predicted"/>
<keyword evidence="4" id="KW-0812">Transmembrane</keyword>